<name>A0A5B8ICW4_9ACTN</name>
<keyword evidence="4" id="KW-1185">Reference proteome</keyword>
<organism evidence="3 4">
    <name type="scientific">Streptomyces qinzhouensis</name>
    <dbReference type="NCBI Taxonomy" id="2599401"/>
    <lineage>
        <taxon>Bacteria</taxon>
        <taxon>Bacillati</taxon>
        <taxon>Actinomycetota</taxon>
        <taxon>Actinomycetes</taxon>
        <taxon>Kitasatosporales</taxon>
        <taxon>Streptomycetaceae</taxon>
        <taxon>Streptomyces</taxon>
    </lineage>
</organism>
<dbReference type="Proteomes" id="UP000320580">
    <property type="component" value="Chromosome"/>
</dbReference>
<feature type="coiled-coil region" evidence="1">
    <location>
        <begin position="1286"/>
        <end position="1313"/>
    </location>
</feature>
<feature type="region of interest" description="Disordered" evidence="2">
    <location>
        <begin position="1186"/>
        <end position="1215"/>
    </location>
</feature>
<proteinExistence type="predicted"/>
<dbReference type="RefSeq" id="WP_146479101.1">
    <property type="nucleotide sequence ID" value="NZ_CP042266.1"/>
</dbReference>
<feature type="coiled-coil region" evidence="1">
    <location>
        <begin position="853"/>
        <end position="897"/>
    </location>
</feature>
<sequence>MYELSRVRLYSIGPAGARYADTVLDLRGVGEPVPHPAPAQAEFFEAEPVGPPRRPAPAGVLFLENGGGKSVLLKLIFSVMLPGHRNTLGGASSGVLRKFLLADDCGHVALEWQHTLTGELVVVGKVSEWRGRQVSNDPRKFAEAWYSFRPGPGLGLDSLPVAESTSVHRPAEGVSGARGRRRTMKGFRDALTDAGKAYPHLDVHWEEIHDRWNEHLGELGLDPELFRYQREMNADEGEAAGLFAVKKDSDFTDLLLRAVTDTRDTDGLADLVSGFGNKIGRRAELTAERDFTAGSVDLLRRIVEAAATRARSREIHTAAERRTRTLSRRLLARAAVERARTAELAQQVTAAAHTVTGAETARGRSSLVAAELAYRHASLALTAAEKGAAAQRRELTDARTLHSAWQAAEAVLRHRAAADRSARVAAAILEAERDAAPALAARALAAADLVRALHAAAGDGERLANEHEERSAALQEAGEAAHRDATAAATEAQRARSEIGHLRQRLAEVEQETAEAVRAGWLDDTAPDADPARAALAANDAEKTAVAAWDTARETGRVTADRAKEAAATEARAELAAARAADAAAAAEHSWTAEHRAAAAIAEDTRLAELLSLPPSPTATGGSTPARATDTPLSAEELDRWADDLRELLDRYVTDAERRLFDLRTAAADDARILGALGDGGLLPPGPDVLATVEYLAEHGIPALPGWRYLAQAVDPADHAAVLAARPELVDGVVITDPASHLRAREVLGGAALLPRSAVAVGTAAALLAPVPPAAAGPAADTGVFLVPPNPAMHDEGAADEERQALRARAGARDEEIRALAARLAGDRALAARITSWRADCPPGMLAELAHGSAAAREAAETAQEELARARAVRNEADETAAEAARVREERQETAQRARRAADALAGLAYRLRERAGWQVKLRELADDAVEAEARATTCWERAKAADEDRRAAQRAGDDARRTARALRAERAEIAGAPDTTPQDGEDGKNATEAPGGAAAPRVALPALREAYRAASQLYEKVGVGADLRAEQARAESDESAALAELDRLTNKVRTRAAQLLESTDGADGPSRQAAAARAESLVQMLESRATEASEKLGRLRGEAERLAPADGTAHTELPAELAPGDAEHAQALLRTATTELAARTDALDTAREAHSALLTAHRTAEDGAAGFDETAAQLRDLLRDHQDPQTSQDAGQPEEPDPYPDGLAAARQSAAEARRSLRGCAGDLSTAEAAVREASDVLVRHANSTRYEQVRTPARQQIRELPAGALPEHAAAWAEAFAPRLRVLTDELEQLERNRDTIVDRLRGLVESALATLRSAQRLSRLPEGLGEWSGQEFLRIRFEEPDQATLAERLGEVIDEATRSALRKNAAAAYGEGRRDGMSLLLRGVQAALQPKGIAVEILKPDAVLRAERVPVGQMGDVFSGGQLLTAAIALYCTMAALRSNDRGRDRHRHAGTLFLDNPIGRANATYLLELQRAVSDALGVQLLYTTGLFDTTALAEFPLVIRLRNDADLRAGLKYISVEEHLRPGLPQPEATEEQIHGEITATRMFRRAPGDIPPVPAQASPPAPERQTPSIPAPGGGSPA</sequence>
<feature type="region of interest" description="Disordered" evidence="2">
    <location>
        <begin position="1554"/>
        <end position="1588"/>
    </location>
</feature>
<evidence type="ECO:0000313" key="3">
    <source>
        <dbReference type="EMBL" id="QDY75792.1"/>
    </source>
</evidence>
<reference evidence="3 4" key="1">
    <citation type="submission" date="2019-07" db="EMBL/GenBank/DDBJ databases">
        <authorList>
            <person name="Zhu P."/>
        </authorList>
    </citation>
    <scope>NUCLEOTIDE SEQUENCE [LARGE SCALE GENOMIC DNA]</scope>
    <source>
        <strain evidence="3 4">SSL-25</strain>
    </source>
</reference>
<feature type="coiled-coil region" evidence="1">
    <location>
        <begin position="1076"/>
        <end position="1103"/>
    </location>
</feature>
<feature type="compositionally biased region" description="Basic and acidic residues" evidence="2">
    <location>
        <begin position="945"/>
        <end position="973"/>
    </location>
</feature>
<dbReference type="OrthoDB" id="3202351at2"/>
<dbReference type="KEGG" id="sqz:FQU76_03840"/>
<feature type="region of interest" description="Disordered" evidence="2">
    <location>
        <begin position="612"/>
        <end position="633"/>
    </location>
</feature>
<evidence type="ECO:0000313" key="4">
    <source>
        <dbReference type="Proteomes" id="UP000320580"/>
    </source>
</evidence>
<accession>A0A5B8ICW4</accession>
<feature type="region of interest" description="Disordered" evidence="2">
    <location>
        <begin position="945"/>
        <end position="1001"/>
    </location>
</feature>
<protein>
    <recommendedName>
        <fullName evidence="5">Chromosome segregation ATPase</fullName>
    </recommendedName>
</protein>
<evidence type="ECO:0000256" key="2">
    <source>
        <dbReference type="SAM" id="MobiDB-lite"/>
    </source>
</evidence>
<evidence type="ECO:0008006" key="5">
    <source>
        <dbReference type="Google" id="ProtNLM"/>
    </source>
</evidence>
<evidence type="ECO:0000256" key="1">
    <source>
        <dbReference type="SAM" id="Coils"/>
    </source>
</evidence>
<feature type="compositionally biased region" description="Pro residues" evidence="2">
    <location>
        <begin position="1559"/>
        <end position="1572"/>
    </location>
</feature>
<dbReference type="EMBL" id="CP042266">
    <property type="protein sequence ID" value="QDY75792.1"/>
    <property type="molecule type" value="Genomic_DNA"/>
</dbReference>
<feature type="coiled-coil region" evidence="1">
    <location>
        <begin position="492"/>
        <end position="519"/>
    </location>
</feature>
<gene>
    <name evidence="3" type="ORF">FQU76_03840</name>
</gene>
<keyword evidence="1" id="KW-0175">Coiled coil</keyword>